<organism evidence="8 9">
    <name type="scientific">Coemansia erecta</name>
    <dbReference type="NCBI Taxonomy" id="147472"/>
    <lineage>
        <taxon>Eukaryota</taxon>
        <taxon>Fungi</taxon>
        <taxon>Fungi incertae sedis</taxon>
        <taxon>Zoopagomycota</taxon>
        <taxon>Kickxellomycotina</taxon>
        <taxon>Kickxellomycetes</taxon>
        <taxon>Kickxellales</taxon>
        <taxon>Kickxellaceae</taxon>
        <taxon>Coemansia</taxon>
    </lineage>
</organism>
<dbReference type="OrthoDB" id="666972at2759"/>
<comment type="similarity">
    <text evidence="4">In the C-terminal section; belongs to the Cu-Zn superoxide dismutase family.</text>
</comment>
<dbReference type="Gene3D" id="3.30.70.100">
    <property type="match status" value="1"/>
</dbReference>
<proteinExistence type="inferred from homology"/>
<evidence type="ECO:0000256" key="4">
    <source>
        <dbReference type="ARBA" id="ARBA00025798"/>
    </source>
</evidence>
<dbReference type="InterPro" id="IPR024134">
    <property type="entry name" value="SOD_Cu/Zn_/chaperone"/>
</dbReference>
<dbReference type="SUPFAM" id="SSF55008">
    <property type="entry name" value="HMA, heavy metal-associated domain"/>
    <property type="match status" value="1"/>
</dbReference>
<dbReference type="Proteomes" id="UP001149813">
    <property type="component" value="Unassembled WGS sequence"/>
</dbReference>
<comment type="similarity">
    <text evidence="2">Belongs to the CCS1 family.</text>
</comment>
<comment type="caution">
    <text evidence="8">The sequence shown here is derived from an EMBL/GenBank/DDBJ whole genome shotgun (WGS) entry which is preliminary data.</text>
</comment>
<protein>
    <recommendedName>
        <fullName evidence="3">Superoxide dismutase 1 copper chaperone</fullName>
    </recommendedName>
    <alternativeName>
        <fullName evidence="5">Superoxide dismutase copper chaperone</fullName>
    </alternativeName>
</protein>
<name>A0A9W7Y6S6_9FUNG</name>
<evidence type="ECO:0000313" key="8">
    <source>
        <dbReference type="EMBL" id="KAJ1725238.1"/>
    </source>
</evidence>
<keyword evidence="9" id="KW-1185">Reference proteome</keyword>
<dbReference type="GO" id="GO:0006801">
    <property type="term" value="P:superoxide metabolic process"/>
    <property type="evidence" value="ECO:0007669"/>
    <property type="project" value="InterPro"/>
</dbReference>
<dbReference type="InterPro" id="IPR001424">
    <property type="entry name" value="SOD_Cu_Zn_dom"/>
</dbReference>
<evidence type="ECO:0000256" key="6">
    <source>
        <dbReference type="SAM" id="MobiDB-lite"/>
    </source>
</evidence>
<sequence length="257" mass="26641">MSIKVQLAVDMTCQSCVDDVTQVLTKVPGVDNVSITLADKQVVVTGSAGPSSIVNALKSSGRSAVVRGAGSTASGNIGAAVCIFEEGRALSNSATRGLARFVQVSEQTCFVDVSLSGIPDGLHGLAIHECGDLSSVPESCGAHWNPEGTEHGSREQGHRGDLGNIEVKDGWGEVAFETDRFKVWEIIGRSMVVGMGADDLGKGKEAGSRVDGGSGPGILAGVVARSAGLFENDKLVCACSGNTLWTEQRLVDQGRRL</sequence>
<accession>A0A9W7Y6S6</accession>
<dbReference type="InterPro" id="IPR006121">
    <property type="entry name" value="HMA_dom"/>
</dbReference>
<dbReference type="SUPFAM" id="SSF49329">
    <property type="entry name" value="Cu,Zn superoxide dismutase-like"/>
    <property type="match status" value="1"/>
</dbReference>
<dbReference type="PRINTS" id="PR00068">
    <property type="entry name" value="CUZNDISMTASE"/>
</dbReference>
<feature type="domain" description="HMA" evidence="7">
    <location>
        <begin position="2"/>
        <end position="65"/>
    </location>
</feature>
<dbReference type="AlphaFoldDB" id="A0A9W7Y6S6"/>
<dbReference type="InterPro" id="IPR036163">
    <property type="entry name" value="HMA_dom_sf"/>
</dbReference>
<dbReference type="PANTHER" id="PTHR10003">
    <property type="entry name" value="SUPEROXIDE DISMUTASE CU-ZN -RELATED"/>
    <property type="match status" value="1"/>
</dbReference>
<dbReference type="CDD" id="cd00371">
    <property type="entry name" value="HMA"/>
    <property type="match status" value="1"/>
</dbReference>
<reference evidence="8" key="1">
    <citation type="submission" date="2022-07" db="EMBL/GenBank/DDBJ databases">
        <title>Phylogenomic reconstructions and comparative analyses of Kickxellomycotina fungi.</title>
        <authorList>
            <person name="Reynolds N.K."/>
            <person name="Stajich J.E."/>
            <person name="Barry K."/>
            <person name="Grigoriev I.V."/>
            <person name="Crous P."/>
            <person name="Smith M.E."/>
        </authorList>
    </citation>
    <scope>NUCLEOTIDE SEQUENCE</scope>
    <source>
        <strain evidence="8">NBRC 32514</strain>
    </source>
</reference>
<dbReference type="InterPro" id="IPR036423">
    <property type="entry name" value="SOD-like_Cu/Zn_dom_sf"/>
</dbReference>
<feature type="compositionally biased region" description="Basic and acidic residues" evidence="6">
    <location>
        <begin position="148"/>
        <end position="162"/>
    </location>
</feature>
<dbReference type="EMBL" id="JANBOJ010000009">
    <property type="protein sequence ID" value="KAJ1725238.1"/>
    <property type="molecule type" value="Genomic_DNA"/>
</dbReference>
<evidence type="ECO:0000259" key="7">
    <source>
        <dbReference type="PROSITE" id="PS50846"/>
    </source>
</evidence>
<dbReference type="Pfam" id="PF00080">
    <property type="entry name" value="Sod_Cu"/>
    <property type="match status" value="1"/>
</dbReference>
<gene>
    <name evidence="8" type="primary">CCS1</name>
    <name evidence="8" type="ORF">LPJ53_000567</name>
</gene>
<evidence type="ECO:0000256" key="2">
    <source>
        <dbReference type="ARBA" id="ARBA00010636"/>
    </source>
</evidence>
<comment type="cofactor">
    <cofactor evidence="1">
        <name>Cu(2+)</name>
        <dbReference type="ChEBI" id="CHEBI:29036"/>
    </cofactor>
</comment>
<evidence type="ECO:0000256" key="3">
    <source>
        <dbReference type="ARBA" id="ARBA00016103"/>
    </source>
</evidence>
<dbReference type="Pfam" id="PF00403">
    <property type="entry name" value="HMA"/>
    <property type="match status" value="1"/>
</dbReference>
<evidence type="ECO:0000256" key="5">
    <source>
        <dbReference type="ARBA" id="ARBA00032899"/>
    </source>
</evidence>
<evidence type="ECO:0000256" key="1">
    <source>
        <dbReference type="ARBA" id="ARBA00001973"/>
    </source>
</evidence>
<feature type="region of interest" description="Disordered" evidence="6">
    <location>
        <begin position="143"/>
        <end position="162"/>
    </location>
</feature>
<evidence type="ECO:0000313" key="9">
    <source>
        <dbReference type="Proteomes" id="UP001149813"/>
    </source>
</evidence>
<dbReference type="PROSITE" id="PS50846">
    <property type="entry name" value="HMA_2"/>
    <property type="match status" value="1"/>
</dbReference>
<dbReference type="GO" id="GO:0005507">
    <property type="term" value="F:copper ion binding"/>
    <property type="evidence" value="ECO:0007669"/>
    <property type="project" value="InterPro"/>
</dbReference>
<dbReference type="Gene3D" id="2.60.40.200">
    <property type="entry name" value="Superoxide dismutase, copper/zinc binding domain"/>
    <property type="match status" value="1"/>
</dbReference>